<dbReference type="Proteomes" id="UP000330099">
    <property type="component" value="Unassembled WGS sequence"/>
</dbReference>
<dbReference type="AlphaFoldDB" id="A0A4B9I1D6"/>
<comment type="caution">
    <text evidence="1">The sequence shown here is derived from an EMBL/GenBank/DDBJ whole genome shotgun (WGS) entry which is preliminary data.</text>
</comment>
<dbReference type="EMBL" id="AAASZE010000014">
    <property type="protein sequence ID" value="EAE6014950.1"/>
    <property type="molecule type" value="Genomic_DNA"/>
</dbReference>
<evidence type="ECO:0000313" key="1">
    <source>
        <dbReference type="EMBL" id="EAE6014950.1"/>
    </source>
</evidence>
<sequence>MKQRDTMYRFNREMEEEGREYLQVGHINNTDPDKEISEEEYQEFKYNFIKFLTRIKKLINEKDKKESI</sequence>
<organism evidence="1 2">
    <name type="scientific">Listeria monocytogenes serotype 1/2b</name>
    <dbReference type="NCBI Taxonomy" id="2291966"/>
    <lineage>
        <taxon>Bacteria</taxon>
        <taxon>Bacillati</taxon>
        <taxon>Bacillota</taxon>
        <taxon>Bacilli</taxon>
        <taxon>Bacillales</taxon>
        <taxon>Listeriaceae</taxon>
        <taxon>Listeria</taxon>
    </lineage>
</organism>
<name>A0A4B9I1D6_LISMN</name>
<evidence type="ECO:0000313" key="2">
    <source>
        <dbReference type="Proteomes" id="UP000330099"/>
    </source>
</evidence>
<protein>
    <submittedName>
        <fullName evidence="1">Uncharacterized protein</fullName>
    </submittedName>
</protein>
<accession>A0A4B9I1D6</accession>
<proteinExistence type="predicted"/>
<reference evidence="1 2" key="1">
    <citation type="submission" date="2019-03" db="EMBL/GenBank/DDBJ databases">
        <authorList>
            <consortium name="GenomeTrakr: Next Generation Sequencing Network for Food Pathogen Tracability"/>
        </authorList>
    </citation>
    <scope>NUCLEOTIDE SEQUENCE [LARGE SCALE GENOMIC DNA]</scope>
    <source>
        <strain evidence="1 2">LS1392</strain>
    </source>
</reference>
<gene>
    <name evidence="1" type="ORF">E3077_15750</name>
</gene>